<organism evidence="3 4">
    <name type="scientific">Exophiala aquamarina CBS 119918</name>
    <dbReference type="NCBI Taxonomy" id="1182545"/>
    <lineage>
        <taxon>Eukaryota</taxon>
        <taxon>Fungi</taxon>
        <taxon>Dikarya</taxon>
        <taxon>Ascomycota</taxon>
        <taxon>Pezizomycotina</taxon>
        <taxon>Eurotiomycetes</taxon>
        <taxon>Chaetothyriomycetidae</taxon>
        <taxon>Chaetothyriales</taxon>
        <taxon>Herpotrichiellaceae</taxon>
        <taxon>Exophiala</taxon>
    </lineage>
</organism>
<reference evidence="3 4" key="1">
    <citation type="submission" date="2013-03" db="EMBL/GenBank/DDBJ databases">
        <title>The Genome Sequence of Exophiala aquamarina CBS 119918.</title>
        <authorList>
            <consortium name="The Broad Institute Genomics Platform"/>
            <person name="Cuomo C."/>
            <person name="de Hoog S."/>
            <person name="Gorbushina A."/>
            <person name="Walker B."/>
            <person name="Young S.K."/>
            <person name="Zeng Q."/>
            <person name="Gargeya S."/>
            <person name="Fitzgerald M."/>
            <person name="Haas B."/>
            <person name="Abouelleil A."/>
            <person name="Allen A.W."/>
            <person name="Alvarado L."/>
            <person name="Arachchi H.M."/>
            <person name="Berlin A.M."/>
            <person name="Chapman S.B."/>
            <person name="Gainer-Dewar J."/>
            <person name="Goldberg J."/>
            <person name="Griggs A."/>
            <person name="Gujja S."/>
            <person name="Hansen M."/>
            <person name="Howarth C."/>
            <person name="Imamovic A."/>
            <person name="Ireland A."/>
            <person name="Larimer J."/>
            <person name="McCowan C."/>
            <person name="Murphy C."/>
            <person name="Pearson M."/>
            <person name="Poon T.W."/>
            <person name="Priest M."/>
            <person name="Roberts A."/>
            <person name="Saif S."/>
            <person name="Shea T."/>
            <person name="Sisk P."/>
            <person name="Sykes S."/>
            <person name="Wortman J."/>
            <person name="Nusbaum C."/>
            <person name="Birren B."/>
        </authorList>
    </citation>
    <scope>NUCLEOTIDE SEQUENCE [LARGE SCALE GENOMIC DNA]</scope>
    <source>
        <strain evidence="3 4">CBS 119918</strain>
    </source>
</reference>
<feature type="compositionally biased region" description="Acidic residues" evidence="1">
    <location>
        <begin position="276"/>
        <end position="295"/>
    </location>
</feature>
<dbReference type="Pfam" id="PF08325">
    <property type="entry name" value="WLM"/>
    <property type="match status" value="1"/>
</dbReference>
<feature type="compositionally biased region" description="Polar residues" evidence="1">
    <location>
        <begin position="417"/>
        <end position="435"/>
    </location>
</feature>
<dbReference type="Proteomes" id="UP000027920">
    <property type="component" value="Unassembled WGS sequence"/>
</dbReference>
<name>A0A072PUP3_9EURO</name>
<sequence>MPLNTLRLNHQRSSHPNERIIFIKPLERPAASKAEYDLADTFLRAIAAQCLPLMKKHYLSVTTLEEYEPNREFIGRNFNNGEIIQLVLRSKSGGWVPFNMVQMVMMHELAHNSHMNHGKLFWQTRNLYAEEMKALWSKGYTGEGFWGSGRTLNEMGVVMGNNILSSQDLEGLPLCGGTYRSRRRKRKARGAQDKPELTWREKQDRRIERKFGKNGVTLGEDEDQRLALEINKKGPIGGKPRVAQSKRGRELRAAAALARFAANRAGENTTPKRDDPDDELDDQYEEDTVDAGQEDALDLNGEKLLDGRGQGMVRVCDDEDTDDINVKQEMTELENLHRYFKPIQQHTSHMHRSPGDRDSEPDHDADGDGYDGDCDKDPRNTIGEIAMSDTFAAEDTQQQRHAQDPLLLSASSIRVSGRQPVTSAAQAPCNQTQPPYRTAPTSPPRKSFLVKPAVPRRFSSSAVASKETEEWPKTAINSDHSPSHSPSTPPPGRVNNSHGTKASAPSSSSPIICPICSLENPRMNSTCLACSHVIDPAKDPRHWSCKSEVCRDGPTAGYLNSGDTGICGVCGTRRMS</sequence>
<protein>
    <recommendedName>
        <fullName evidence="2">WLM domain-containing protein</fullName>
    </recommendedName>
</protein>
<dbReference type="PROSITE" id="PS51397">
    <property type="entry name" value="WLM"/>
    <property type="match status" value="1"/>
</dbReference>
<keyword evidence="4" id="KW-1185">Reference proteome</keyword>
<dbReference type="EMBL" id="AMGV01000001">
    <property type="protein sequence ID" value="KEF63477.1"/>
    <property type="molecule type" value="Genomic_DNA"/>
</dbReference>
<evidence type="ECO:0000259" key="2">
    <source>
        <dbReference type="PROSITE" id="PS51397"/>
    </source>
</evidence>
<accession>A0A072PUP3</accession>
<dbReference type="GeneID" id="25276401"/>
<feature type="region of interest" description="Disordered" evidence="1">
    <location>
        <begin position="346"/>
        <end position="381"/>
    </location>
</feature>
<dbReference type="STRING" id="1182545.A0A072PUP3"/>
<dbReference type="HOGENOM" id="CLU_025898_1_0_1"/>
<dbReference type="InterPro" id="IPR053000">
    <property type="entry name" value="WSS1-like_metalloprotease"/>
</dbReference>
<evidence type="ECO:0000313" key="4">
    <source>
        <dbReference type="Proteomes" id="UP000027920"/>
    </source>
</evidence>
<dbReference type="OrthoDB" id="447842at2759"/>
<evidence type="ECO:0000313" key="3">
    <source>
        <dbReference type="EMBL" id="KEF63477.1"/>
    </source>
</evidence>
<dbReference type="Gene3D" id="3.30.2010.10">
    <property type="entry name" value="Metalloproteases ('zincins'), catalytic domain"/>
    <property type="match status" value="1"/>
</dbReference>
<evidence type="ECO:0000256" key="1">
    <source>
        <dbReference type="SAM" id="MobiDB-lite"/>
    </source>
</evidence>
<dbReference type="GO" id="GO:0005634">
    <property type="term" value="C:nucleus"/>
    <property type="evidence" value="ECO:0007669"/>
    <property type="project" value="TreeGrafter"/>
</dbReference>
<feature type="domain" description="WLM" evidence="2">
    <location>
        <begin position="11"/>
        <end position="261"/>
    </location>
</feature>
<dbReference type="InterPro" id="IPR013536">
    <property type="entry name" value="WLM_dom"/>
</dbReference>
<comment type="caution">
    <text evidence="3">The sequence shown here is derived from an EMBL/GenBank/DDBJ whole genome shotgun (WGS) entry which is preliminary data.</text>
</comment>
<feature type="compositionally biased region" description="Basic and acidic residues" evidence="1">
    <location>
        <begin position="353"/>
        <end position="366"/>
    </location>
</feature>
<dbReference type="GO" id="GO:0006281">
    <property type="term" value="P:DNA repair"/>
    <property type="evidence" value="ECO:0007669"/>
    <property type="project" value="TreeGrafter"/>
</dbReference>
<dbReference type="VEuPathDB" id="FungiDB:A1O9_01455"/>
<dbReference type="RefSeq" id="XP_013266067.1">
    <property type="nucleotide sequence ID" value="XM_013410613.1"/>
</dbReference>
<gene>
    <name evidence="3" type="ORF">A1O9_01455</name>
</gene>
<proteinExistence type="predicted"/>
<feature type="region of interest" description="Disordered" evidence="1">
    <location>
        <begin position="417"/>
        <end position="509"/>
    </location>
</feature>
<dbReference type="PANTHER" id="PTHR46622:SF1">
    <property type="entry name" value="DNA-DEPENDENT METALLOPROTEASE WSS1"/>
    <property type="match status" value="1"/>
</dbReference>
<dbReference type="PANTHER" id="PTHR46622">
    <property type="entry name" value="DNA-DEPENDENT METALLOPROTEASE WSS1"/>
    <property type="match status" value="1"/>
</dbReference>
<feature type="region of interest" description="Disordered" evidence="1">
    <location>
        <begin position="262"/>
        <end position="295"/>
    </location>
</feature>
<dbReference type="GO" id="GO:0008237">
    <property type="term" value="F:metallopeptidase activity"/>
    <property type="evidence" value="ECO:0007669"/>
    <property type="project" value="TreeGrafter"/>
</dbReference>
<dbReference type="AlphaFoldDB" id="A0A072PUP3"/>